<protein>
    <submittedName>
        <fullName evidence="2">Peptidase inhibitor family I36</fullName>
    </submittedName>
</protein>
<evidence type="ECO:0000313" key="2">
    <source>
        <dbReference type="EMBL" id="PSL52522.1"/>
    </source>
</evidence>
<dbReference type="EMBL" id="PYAX01000013">
    <property type="protein sequence ID" value="PSL52522.1"/>
    <property type="molecule type" value="Genomic_DNA"/>
</dbReference>
<keyword evidence="3" id="KW-1185">Reference proteome</keyword>
<dbReference type="Proteomes" id="UP000241118">
    <property type="component" value="Unassembled WGS sequence"/>
</dbReference>
<evidence type="ECO:0000256" key="1">
    <source>
        <dbReference type="SAM" id="SignalP"/>
    </source>
</evidence>
<feature type="signal peptide" evidence="1">
    <location>
        <begin position="1"/>
        <end position="33"/>
    </location>
</feature>
<reference evidence="2 3" key="1">
    <citation type="submission" date="2018-03" db="EMBL/GenBank/DDBJ databases">
        <title>Genomic Encyclopedia of Type Strains, Phase III (KMG-III): the genomes of soil and plant-associated and newly described type strains.</title>
        <authorList>
            <person name="Whitman W."/>
        </authorList>
    </citation>
    <scope>NUCLEOTIDE SEQUENCE [LARGE SCALE GENOMIC DNA]</scope>
    <source>
        <strain evidence="2 3">CGMCC 4.7097</strain>
    </source>
</reference>
<sequence>MRWWRSPRAAAAAAVTAVSVLLSVTVTAPSAVAAPGCQGVGTFCAFKLPNYEGSVHNVVGPKTSPLLGKRNCYDLQMLRQSLFNDTPHIAEIYDDRNCTSLNAIIAPHGYMDQNLGFQSVLFRDL</sequence>
<name>A0A2P8I234_SACCR</name>
<dbReference type="AlphaFoldDB" id="A0A2P8I234"/>
<keyword evidence="1" id="KW-0732">Signal</keyword>
<feature type="chain" id="PRO_5015188103" evidence="1">
    <location>
        <begin position="34"/>
        <end position="125"/>
    </location>
</feature>
<comment type="caution">
    <text evidence="2">The sequence shown here is derived from an EMBL/GenBank/DDBJ whole genome shotgun (WGS) entry which is preliminary data.</text>
</comment>
<proteinExistence type="predicted"/>
<gene>
    <name evidence="2" type="ORF">B0I31_113195</name>
</gene>
<evidence type="ECO:0000313" key="3">
    <source>
        <dbReference type="Proteomes" id="UP000241118"/>
    </source>
</evidence>
<dbReference type="Pfam" id="PF03995">
    <property type="entry name" value="Inhibitor_I36"/>
    <property type="match status" value="1"/>
</dbReference>
<accession>A0A2P8I234</accession>
<organism evidence="2 3">
    <name type="scientific">Saccharothrix carnea</name>
    <dbReference type="NCBI Taxonomy" id="1280637"/>
    <lineage>
        <taxon>Bacteria</taxon>
        <taxon>Bacillati</taxon>
        <taxon>Actinomycetota</taxon>
        <taxon>Actinomycetes</taxon>
        <taxon>Pseudonocardiales</taxon>
        <taxon>Pseudonocardiaceae</taxon>
        <taxon>Saccharothrix</taxon>
    </lineage>
</organism>